<dbReference type="OrthoDB" id="10039049at2759"/>
<evidence type="ECO:0000256" key="12">
    <source>
        <dbReference type="SAM" id="MobiDB-lite"/>
    </source>
</evidence>
<comment type="subcellular location">
    <subcellularLocation>
        <location evidence="1 10">Endoplasmic reticulum membrane</location>
        <topology evidence="1 10">Multi-pass membrane protein</topology>
    </subcellularLocation>
</comment>
<evidence type="ECO:0000256" key="13">
    <source>
        <dbReference type="SAM" id="Phobius"/>
    </source>
</evidence>
<dbReference type="AlphaFoldDB" id="A0A9C6WZT0"/>
<comment type="similarity">
    <text evidence="3 10">Belongs to the membrane-bound acyltransferase family. Sterol o-acyltransferase subfamily.</text>
</comment>
<evidence type="ECO:0000256" key="11">
    <source>
        <dbReference type="PIRSR" id="PIRSR000439-1"/>
    </source>
</evidence>
<dbReference type="GO" id="GO:0019432">
    <property type="term" value="P:triglyceride biosynthetic process"/>
    <property type="evidence" value="ECO:0007669"/>
    <property type="project" value="TreeGrafter"/>
</dbReference>
<evidence type="ECO:0000256" key="4">
    <source>
        <dbReference type="ARBA" id="ARBA00022679"/>
    </source>
</evidence>
<dbReference type="KEGG" id="foc:113213267"/>
<dbReference type="Pfam" id="PF03062">
    <property type="entry name" value="MBOAT"/>
    <property type="match status" value="1"/>
</dbReference>
<feature type="transmembrane region" description="Helical" evidence="13">
    <location>
        <begin position="67"/>
        <end position="85"/>
    </location>
</feature>
<evidence type="ECO:0000256" key="6">
    <source>
        <dbReference type="ARBA" id="ARBA00022824"/>
    </source>
</evidence>
<evidence type="ECO:0000256" key="2">
    <source>
        <dbReference type="ARBA" id="ARBA00005189"/>
    </source>
</evidence>
<name>A0A9C6WZT0_FRAOC</name>
<evidence type="ECO:0000256" key="5">
    <source>
        <dbReference type="ARBA" id="ARBA00022692"/>
    </source>
</evidence>
<dbReference type="PANTHER" id="PTHR10408">
    <property type="entry name" value="STEROL O-ACYLTRANSFERASE"/>
    <property type="match status" value="1"/>
</dbReference>
<dbReference type="GeneID" id="113213267"/>
<dbReference type="GO" id="GO:0005789">
    <property type="term" value="C:endoplasmic reticulum membrane"/>
    <property type="evidence" value="ECO:0007669"/>
    <property type="project" value="UniProtKB-SubCell"/>
</dbReference>
<evidence type="ECO:0000256" key="8">
    <source>
        <dbReference type="ARBA" id="ARBA00023136"/>
    </source>
</evidence>
<reference evidence="15" key="1">
    <citation type="journal article" date="2018" name="Proc. Natl. Acad. Sci. U.S.A.">
        <title>Phylogenomics and the evolution of hemipteroid insects.</title>
        <authorList>
            <person name="Johnson K.P."/>
            <person name="Dietrich C.H."/>
            <person name="Friedrich F."/>
            <person name="Beutel R.G."/>
            <person name="Wipfler B."/>
            <person name="Peters R.S."/>
            <person name="Allen J.M."/>
            <person name="Petersen M."/>
            <person name="Donath A."/>
            <person name="Walden K.K."/>
            <person name="Kozlov A.M."/>
            <person name="Podsiadlowski L."/>
            <person name="Mayer C."/>
            <person name="Meusemann K."/>
            <person name="Vasilikopoulos A."/>
            <person name="Waterhouse R.M."/>
            <person name="Cameron S.L."/>
            <person name="Weirauch C."/>
            <person name="Swanson D.R."/>
            <person name="Percy D.M."/>
            <person name="Hardy N.B."/>
            <person name="Terry I."/>
            <person name="Liu S."/>
            <person name="Zhou X."/>
            <person name="Misof B."/>
            <person name="Robertson H.M."/>
            <person name="Yoshizawa K."/>
        </authorList>
    </citation>
    <scope>NUCLEOTIDE SEQUENCE</scope>
    <source>
        <tissue evidence="15">Whole organism</tissue>
    </source>
</reference>
<feature type="transmembrane region" description="Helical" evidence="13">
    <location>
        <begin position="355"/>
        <end position="372"/>
    </location>
</feature>
<feature type="active site" evidence="11">
    <location>
        <position position="438"/>
    </location>
</feature>
<evidence type="ECO:0000256" key="9">
    <source>
        <dbReference type="ARBA" id="ARBA00023315"/>
    </source>
</evidence>
<keyword evidence="5 13" id="KW-0812">Transmembrane</keyword>
<accession>A0A9C6WZT0</accession>
<feature type="transmembrane region" description="Helical" evidence="13">
    <location>
        <begin position="301"/>
        <end position="324"/>
    </location>
</feature>
<evidence type="ECO:0000256" key="10">
    <source>
        <dbReference type="PIRNR" id="PIRNR000439"/>
    </source>
</evidence>
<dbReference type="PANTHER" id="PTHR10408:SF7">
    <property type="entry name" value="DIACYLGLYCEROL O-ACYLTRANSFERASE 1"/>
    <property type="match status" value="1"/>
</dbReference>
<evidence type="ECO:0000256" key="1">
    <source>
        <dbReference type="ARBA" id="ARBA00004477"/>
    </source>
</evidence>
<keyword evidence="9 10" id="KW-0012">Acyltransferase</keyword>
<evidence type="ECO:0000313" key="14">
    <source>
        <dbReference type="Proteomes" id="UP000504606"/>
    </source>
</evidence>
<keyword evidence="7 13" id="KW-1133">Transmembrane helix</keyword>
<evidence type="ECO:0000256" key="7">
    <source>
        <dbReference type="ARBA" id="ARBA00022989"/>
    </source>
</evidence>
<keyword evidence="14" id="KW-1185">Reference proteome</keyword>
<protein>
    <recommendedName>
        <fullName evidence="10">O-acyltransferase</fullName>
    </recommendedName>
</protein>
<reference evidence="15" key="2">
    <citation type="submission" date="2025-08" db="UniProtKB">
        <authorList>
            <consortium name="RefSeq"/>
        </authorList>
    </citation>
    <scope>IDENTIFICATION</scope>
    <source>
        <tissue evidence="15">Whole organism</tissue>
    </source>
</reference>
<dbReference type="GO" id="GO:0004144">
    <property type="term" value="F:diacylglycerol O-acyltransferase activity"/>
    <property type="evidence" value="ECO:0007669"/>
    <property type="project" value="TreeGrafter"/>
</dbReference>
<proteinExistence type="inferred from homology"/>
<dbReference type="InterPro" id="IPR014371">
    <property type="entry name" value="Oat_ACAT_DAG_ARE"/>
</dbReference>
<gene>
    <name evidence="15" type="primary">LOC113213267</name>
</gene>
<comment type="pathway">
    <text evidence="2">Lipid metabolism.</text>
</comment>
<keyword evidence="4 10" id="KW-0808">Transferase</keyword>
<feature type="region of interest" description="Disordered" evidence="12">
    <location>
        <begin position="1"/>
        <end position="39"/>
    </location>
</feature>
<sequence>MSPPGYASEVRLRSNGAAAAPEEKAGVVPAPPASSEPVKEFKSPLDKRYHVERSAILGLGKSPSLTGFMNLLFCLTTLAGTGLLLENLNKYGFRVAMTQWTRAFDARQNAAGFYPAVYLFLYMPVQIFVALGIEKAIALERVTEAQGMKAHFVNLLWHVAYPVVGIWAAGDSISILGGVILCQFNAMVFLKMWSFVHACWWARERRSHRAAVAAAVGSGCGEVVHSNGHGASNGHGGASNGTSNGLARAAAGHPPAVQAVVPATEYPDNLSVGNMAYFTFAPTLCYEMDYPRHPTINWRRVAVRATMLVVVFLMHMSMAQQWLIPSYTAVLTPLAKGEWSVVAERICKIAIPNNLVWLVFFYELFHVNMILVSELTRFADRRSYDSWWDSEDMNVFWRRWNLPVHHWCIRHLYLPLLRLGWSKSAAKWATFVFSGVFHEYIVSPPLRMFRLYAFFGMLAQVPIGDLSEWVCKRLGPRWGNAVVWFSVCVGQPLSVLLYVRDYVVACDGHAALAVLGDSAFATS</sequence>
<evidence type="ECO:0000256" key="3">
    <source>
        <dbReference type="ARBA" id="ARBA00009010"/>
    </source>
</evidence>
<organism evidence="14 15">
    <name type="scientific">Frankliniella occidentalis</name>
    <name type="common">Western flower thrips</name>
    <name type="synonym">Euthrips occidentalis</name>
    <dbReference type="NCBI Taxonomy" id="133901"/>
    <lineage>
        <taxon>Eukaryota</taxon>
        <taxon>Metazoa</taxon>
        <taxon>Ecdysozoa</taxon>
        <taxon>Arthropoda</taxon>
        <taxon>Hexapoda</taxon>
        <taxon>Insecta</taxon>
        <taxon>Pterygota</taxon>
        <taxon>Neoptera</taxon>
        <taxon>Paraneoptera</taxon>
        <taxon>Thysanoptera</taxon>
        <taxon>Terebrantia</taxon>
        <taxon>Thripoidea</taxon>
        <taxon>Thripidae</taxon>
        <taxon>Frankliniella</taxon>
    </lineage>
</organism>
<dbReference type="Proteomes" id="UP000504606">
    <property type="component" value="Unplaced"/>
</dbReference>
<keyword evidence="8 10" id="KW-0472">Membrane</keyword>
<dbReference type="InterPro" id="IPR004299">
    <property type="entry name" value="MBOAT_fam"/>
</dbReference>
<dbReference type="PIRSF" id="PIRSF000439">
    <property type="entry name" value="Oat_ACAT_DAG_ARE"/>
    <property type="match status" value="1"/>
</dbReference>
<dbReference type="RefSeq" id="XP_052126574.1">
    <property type="nucleotide sequence ID" value="XM_052270614.1"/>
</dbReference>
<evidence type="ECO:0000313" key="15">
    <source>
        <dbReference type="RefSeq" id="XP_052126574.1"/>
    </source>
</evidence>
<feature type="transmembrane region" description="Helical" evidence="13">
    <location>
        <begin position="112"/>
        <end position="131"/>
    </location>
</feature>
<keyword evidence="6 10" id="KW-0256">Endoplasmic reticulum</keyword>